<dbReference type="AlphaFoldDB" id="A0AAX0YZY7"/>
<keyword evidence="2" id="KW-1185">Reference proteome</keyword>
<name>A0AAX0YZY7_9GAMM</name>
<evidence type="ECO:0008006" key="3">
    <source>
        <dbReference type="Google" id="ProtNLM"/>
    </source>
</evidence>
<organism evidence="1 2">
    <name type="scientific">Photobacterium kishitanii</name>
    <dbReference type="NCBI Taxonomy" id="318456"/>
    <lineage>
        <taxon>Bacteria</taxon>
        <taxon>Pseudomonadati</taxon>
        <taxon>Pseudomonadota</taxon>
        <taxon>Gammaproteobacteria</taxon>
        <taxon>Vibrionales</taxon>
        <taxon>Vibrionaceae</taxon>
        <taxon>Photobacterium</taxon>
    </lineage>
</organism>
<protein>
    <recommendedName>
        <fullName evidence="3">Secreted protein</fullName>
    </recommendedName>
</protein>
<evidence type="ECO:0000313" key="2">
    <source>
        <dbReference type="Proteomes" id="UP000240728"/>
    </source>
</evidence>
<gene>
    <name evidence="1" type="ORF">C0W53_08960</name>
</gene>
<dbReference type="Proteomes" id="UP000240728">
    <property type="component" value="Unassembled WGS sequence"/>
</dbReference>
<proteinExistence type="predicted"/>
<accession>A0AAX0YZY7</accession>
<reference evidence="1 2" key="1">
    <citation type="submission" date="2018-01" db="EMBL/GenBank/DDBJ databases">
        <title>Whole genome sequencing of Histamine producing bacteria.</title>
        <authorList>
            <person name="Butler K."/>
        </authorList>
    </citation>
    <scope>NUCLEOTIDE SEQUENCE [LARGE SCALE GENOMIC DNA]</scope>
    <source>
        <strain evidence="1 2">A1-4</strain>
    </source>
</reference>
<sequence length="84" mass="9486">MIMSFIFLSVMLLALFFRITKNNQLNIRTDNSIYVSSCALPPDSSTSTYKIANHCLLVFFIDQKKRLLLLEALSGLIALCNNVN</sequence>
<dbReference type="EMBL" id="PYOZ01000004">
    <property type="protein sequence ID" value="PSX45346.1"/>
    <property type="molecule type" value="Genomic_DNA"/>
</dbReference>
<evidence type="ECO:0000313" key="1">
    <source>
        <dbReference type="EMBL" id="PSX45346.1"/>
    </source>
</evidence>
<comment type="caution">
    <text evidence="1">The sequence shown here is derived from an EMBL/GenBank/DDBJ whole genome shotgun (WGS) entry which is preliminary data.</text>
</comment>